<dbReference type="OrthoDB" id="502807at2"/>
<accession>A0A2K8SUR4</accession>
<dbReference type="Pfam" id="PF10282">
    <property type="entry name" value="Lactonase"/>
    <property type="match status" value="1"/>
</dbReference>
<keyword evidence="1" id="KW-0238">DNA-binding</keyword>
<reference evidence="1 2" key="1">
    <citation type="submission" date="2017-11" db="EMBL/GenBank/DDBJ databases">
        <title>Complete genome of a free-living desiccation-tolerant cyanobacterium and its photosynthetic adaptation to extreme terrestrial habitat.</title>
        <authorList>
            <person name="Shang J."/>
        </authorList>
    </citation>
    <scope>NUCLEOTIDE SEQUENCE [LARGE SCALE GENOMIC DNA]</scope>
    <source>
        <strain evidence="1 2">CCNUN1</strain>
    </source>
</reference>
<dbReference type="EMBL" id="CP024785">
    <property type="protein sequence ID" value="AUB39191.1"/>
    <property type="molecule type" value="Genomic_DNA"/>
</dbReference>
<proteinExistence type="predicted"/>
<name>A0A2K8SUR4_9NOSO</name>
<dbReference type="SUPFAM" id="SSF50969">
    <property type="entry name" value="YVTN repeat-like/Quinoprotein amine dehydrogenase"/>
    <property type="match status" value="1"/>
</dbReference>
<organism evidence="1 2">
    <name type="scientific">Nostoc flagelliforme CCNUN1</name>
    <dbReference type="NCBI Taxonomy" id="2038116"/>
    <lineage>
        <taxon>Bacteria</taxon>
        <taxon>Bacillati</taxon>
        <taxon>Cyanobacteriota</taxon>
        <taxon>Cyanophyceae</taxon>
        <taxon>Nostocales</taxon>
        <taxon>Nostocaceae</taxon>
        <taxon>Nostoc</taxon>
    </lineage>
</organism>
<gene>
    <name evidence="1" type="ORF">COO91_05183</name>
</gene>
<evidence type="ECO:0000313" key="1">
    <source>
        <dbReference type="EMBL" id="AUB39191.1"/>
    </source>
</evidence>
<dbReference type="InterPro" id="IPR011044">
    <property type="entry name" value="Quino_amine_DH_bsu"/>
</dbReference>
<dbReference type="Gene3D" id="2.130.10.10">
    <property type="entry name" value="YVTN repeat-like/Quinoprotein amine dehydrogenase"/>
    <property type="match status" value="2"/>
</dbReference>
<evidence type="ECO:0000313" key="2">
    <source>
        <dbReference type="Proteomes" id="UP000232003"/>
    </source>
</evidence>
<dbReference type="AlphaFoldDB" id="A0A2K8SUR4"/>
<dbReference type="GO" id="GO:0003677">
    <property type="term" value="F:DNA binding"/>
    <property type="evidence" value="ECO:0007669"/>
    <property type="project" value="UniProtKB-KW"/>
</dbReference>
<keyword evidence="2" id="KW-1185">Reference proteome</keyword>
<protein>
    <submittedName>
        <fullName evidence="1">DNA-binding beta-propeller fold protein YncE</fullName>
    </submittedName>
</protein>
<dbReference type="InterPro" id="IPR019405">
    <property type="entry name" value="Lactonase_7-beta_prop"/>
</dbReference>
<dbReference type="InterPro" id="IPR015943">
    <property type="entry name" value="WD40/YVTN_repeat-like_dom_sf"/>
</dbReference>
<dbReference type="KEGG" id="nfl:COO91_05183"/>
<sequence length="447" mass="48388">MKKVLIFCLFFLSITWVILTQVPLPLNNLSSLSASANLIDLVENLLVYYPSPYEVWAIDQADSRDGTSLGGNLFVLSGNDYDFVTGTAKKYQFNLAANAVNNGFVAGSKPHWITFNKGATYAIVGHASSGHVYAINTAKRQVADVVIPGKNSHAISISPDNQFVFVADTPGGQIHKIYTNYQASKGKIFGQVQTLKFDETVLQALGTDTAQPVVAQVDNSGQWVYVTFAKGGTAIVNARTLTVAHVYSSTEVTFNGLIAYQTGQNFVTNAGNADPQITDFIYIYDNKSLLTNPSQRPAIIKVPQSGNDVHGAVLLNGKYFWQVNRASNSITIHKLNPNPVDPNVEGSSKARAVNLIDLVGEVLGPDPTPDLIGVSPSQQVAFLSQRGPFPISGNDPQFFNSVGIYPGIAVVRVKDNGKNAIPAYLYRFDNFINGKNIADFHALAVRK</sequence>
<dbReference type="RefSeq" id="WP_100900268.1">
    <property type="nucleotide sequence ID" value="NZ_CAWNNC010000001.1"/>
</dbReference>
<dbReference type="Proteomes" id="UP000232003">
    <property type="component" value="Chromosome"/>
</dbReference>